<dbReference type="Pfam" id="PF02769">
    <property type="entry name" value="AIRS_C"/>
    <property type="match status" value="1"/>
</dbReference>
<dbReference type="SUPFAM" id="SSF56042">
    <property type="entry name" value="PurM C-terminal domain-like"/>
    <property type="match status" value="1"/>
</dbReference>
<dbReference type="Proteomes" id="UP000095200">
    <property type="component" value="Unassembled WGS sequence"/>
</dbReference>
<evidence type="ECO:0000256" key="1">
    <source>
        <dbReference type="ARBA" id="ARBA00006243"/>
    </source>
</evidence>
<evidence type="ECO:0000313" key="5">
    <source>
        <dbReference type="Proteomes" id="UP000095200"/>
    </source>
</evidence>
<dbReference type="InterPro" id="IPR036676">
    <property type="entry name" value="PurM-like_C_sf"/>
</dbReference>
<dbReference type="PIRSF" id="PIRSF005644">
    <property type="entry name" value="Hdrgns_mtr_HypE"/>
    <property type="match status" value="1"/>
</dbReference>
<dbReference type="InterPro" id="IPR036921">
    <property type="entry name" value="PurM-like_N_sf"/>
</dbReference>
<dbReference type="EMBL" id="BDFE01000008">
    <property type="protein sequence ID" value="GAU07981.1"/>
    <property type="molecule type" value="Genomic_DNA"/>
</dbReference>
<dbReference type="RefSeq" id="WP_069857474.1">
    <property type="nucleotide sequence ID" value="NZ_BDFE01000008.1"/>
</dbReference>
<dbReference type="SUPFAM" id="SSF55326">
    <property type="entry name" value="PurM N-terminal domain-like"/>
    <property type="match status" value="1"/>
</dbReference>
<dbReference type="STRING" id="1592317.DPF_0680"/>
<evidence type="ECO:0000259" key="2">
    <source>
        <dbReference type="Pfam" id="PF00586"/>
    </source>
</evidence>
<feature type="domain" description="PurM-like C-terminal" evidence="3">
    <location>
        <begin position="160"/>
        <end position="309"/>
    </location>
</feature>
<sequence length="344" mass="36264">MSNLVGKPSPSRLETLVQGALGAPSKQVLVGPGPGLDAAILETADGRVMAIAEDPIFPAPGLPLDIMGWFTVHIGASDVAVTGVKPEFMTYTLLLPPHCPEKDGRTIINSISHAASELGITIVGGHTGWYGAVNLPTVGGVTVWGHADRDAWISPGGARHGDMILMTKGPCIEAAALLSIVYQDRLARELSSEMLASLRRRVDQTSVVKDALVAFETGGVHAMHDATEGGVMGGLWEMSAASGIPVDVNFDIIAIPEDIAALARVLGFDPWQAISEGTLLAAVAPEAVAGVREAWSRAGIGSMVLGRFDAALEKNTLVRHGTRQILQEPEKDPFWELFFAGLET</sequence>
<dbReference type="PANTHER" id="PTHR30303:SF4">
    <property type="entry name" value="HYDROGENASE EXPRESSION_FORMATION PROTEIN HYPE"/>
    <property type="match status" value="1"/>
</dbReference>
<keyword evidence="5" id="KW-1185">Reference proteome</keyword>
<dbReference type="GO" id="GO:0051604">
    <property type="term" value="P:protein maturation"/>
    <property type="evidence" value="ECO:0007669"/>
    <property type="project" value="TreeGrafter"/>
</dbReference>
<comment type="caution">
    <text evidence="4">The sequence shown here is derived from an EMBL/GenBank/DDBJ whole genome shotgun (WGS) entry which is preliminary data.</text>
</comment>
<dbReference type="InterPro" id="IPR010918">
    <property type="entry name" value="PurM-like_C_dom"/>
</dbReference>
<protein>
    <recommendedName>
        <fullName evidence="6">AIR synthase</fullName>
    </recommendedName>
</protein>
<proteinExistence type="inferred from homology"/>
<evidence type="ECO:0000259" key="3">
    <source>
        <dbReference type="Pfam" id="PF02769"/>
    </source>
</evidence>
<dbReference type="Pfam" id="PF00586">
    <property type="entry name" value="AIRS"/>
    <property type="match status" value="1"/>
</dbReference>
<evidence type="ECO:0000313" key="4">
    <source>
        <dbReference type="EMBL" id="GAU07981.1"/>
    </source>
</evidence>
<dbReference type="Gene3D" id="3.30.1330.10">
    <property type="entry name" value="PurM-like, N-terminal domain"/>
    <property type="match status" value="1"/>
</dbReference>
<organism evidence="4 5">
    <name type="scientific">Desulfoplanes formicivorans</name>
    <dbReference type="NCBI Taxonomy" id="1592317"/>
    <lineage>
        <taxon>Bacteria</taxon>
        <taxon>Pseudomonadati</taxon>
        <taxon>Thermodesulfobacteriota</taxon>
        <taxon>Desulfovibrionia</taxon>
        <taxon>Desulfovibrionales</taxon>
        <taxon>Desulfoplanaceae</taxon>
        <taxon>Desulfoplanes</taxon>
    </lineage>
</organism>
<evidence type="ECO:0008006" key="6">
    <source>
        <dbReference type="Google" id="ProtNLM"/>
    </source>
</evidence>
<comment type="similarity">
    <text evidence="1">Belongs to the HypE family.</text>
</comment>
<gene>
    <name evidence="4" type="ORF">DPF_0680</name>
</gene>
<dbReference type="Gene3D" id="3.90.650.10">
    <property type="entry name" value="PurM-like C-terminal domain"/>
    <property type="match status" value="1"/>
</dbReference>
<dbReference type="CDD" id="cd06061">
    <property type="entry name" value="PurM-like1"/>
    <property type="match status" value="1"/>
</dbReference>
<feature type="domain" description="PurM-like N-terminal" evidence="2">
    <location>
        <begin position="37"/>
        <end position="140"/>
    </location>
</feature>
<dbReference type="InterPro" id="IPR011854">
    <property type="entry name" value="HypE"/>
</dbReference>
<name>A0A194AFX2_9BACT</name>
<dbReference type="PANTHER" id="PTHR30303">
    <property type="entry name" value="HYDROGENASE ISOENZYMES FORMATION PROTEIN HYPE"/>
    <property type="match status" value="1"/>
</dbReference>
<dbReference type="InterPro" id="IPR016188">
    <property type="entry name" value="PurM-like_N"/>
</dbReference>
<dbReference type="AlphaFoldDB" id="A0A194AFX2"/>
<reference evidence="5" key="1">
    <citation type="submission" date="2016-06" db="EMBL/GenBank/DDBJ databases">
        <title>Draft genome sequence of Desulfoplanes formicivorans strain Pf12B.</title>
        <authorList>
            <person name="Watanabe M."/>
            <person name="Kojima H."/>
            <person name="Fukui M."/>
        </authorList>
    </citation>
    <scope>NUCLEOTIDE SEQUENCE [LARGE SCALE GENOMIC DNA]</scope>
    <source>
        <strain evidence="5">Pf12B</strain>
    </source>
</reference>
<accession>A0A194AFX2</accession>